<keyword evidence="2" id="KW-0269">Exonuclease</keyword>
<evidence type="ECO:0000313" key="2">
    <source>
        <dbReference type="EMBL" id="CDP80270.1"/>
    </source>
</evidence>
<feature type="domain" description="YqaJ viral recombinase" evidence="1">
    <location>
        <begin position="10"/>
        <end position="148"/>
    </location>
</feature>
<keyword evidence="2" id="KW-0378">Hydrolase</keyword>
<gene>
    <name evidence="2" type="primary">exo2</name>
    <name evidence="2" type="ORF">BN1046_01192</name>
</gene>
<organism evidence="2">
    <name type="scientific">Bartonella schoenbuchensis</name>
    <dbReference type="NCBI Taxonomy" id="165694"/>
    <lineage>
        <taxon>Bacteria</taxon>
        <taxon>Pseudomonadati</taxon>
        <taxon>Pseudomonadota</taxon>
        <taxon>Alphaproteobacteria</taxon>
        <taxon>Hyphomicrobiales</taxon>
        <taxon>Bartonellaceae</taxon>
        <taxon>Bartonella</taxon>
    </lineage>
</organism>
<keyword evidence="2" id="KW-0540">Nuclease</keyword>
<reference evidence="2" key="1">
    <citation type="submission" date="2013-11" db="EMBL/GenBank/DDBJ databases">
        <authorList>
            <person name="GENOMES U."/>
        </authorList>
    </citation>
    <scope>NUCLEOTIDE SEQUENCE</scope>
    <source>
        <strain evidence="2">MVT06</strain>
    </source>
</reference>
<name>A0A024LSA4_9HYPH</name>
<protein>
    <submittedName>
        <fullName evidence="2">Phage-related exonuclease</fullName>
    </submittedName>
</protein>
<dbReference type="Gene3D" id="3.90.320.10">
    <property type="match status" value="1"/>
</dbReference>
<dbReference type="InterPro" id="IPR011604">
    <property type="entry name" value="PDDEXK-like_dom_sf"/>
</dbReference>
<dbReference type="InterPro" id="IPR011335">
    <property type="entry name" value="Restrct_endonuc-II-like"/>
</dbReference>
<dbReference type="InterPro" id="IPR051703">
    <property type="entry name" value="NF-kappa-B_Signaling_Reg"/>
</dbReference>
<accession>A0A024LSA4</accession>
<evidence type="ECO:0000259" key="1">
    <source>
        <dbReference type="Pfam" id="PF09588"/>
    </source>
</evidence>
<proteinExistence type="predicted"/>
<dbReference type="Pfam" id="PF09588">
    <property type="entry name" value="YqaJ"/>
    <property type="match status" value="1"/>
</dbReference>
<dbReference type="PANTHER" id="PTHR46609:SF6">
    <property type="entry name" value="EXONUCLEASE, PHAGE-TYPE_RECB, C-TERMINAL DOMAIN-CONTAINING PROTEIN-RELATED"/>
    <property type="match status" value="1"/>
</dbReference>
<dbReference type="CDD" id="cd22343">
    <property type="entry name" value="PDDEXK_lambda_exonuclease-like"/>
    <property type="match status" value="1"/>
</dbReference>
<reference evidence="2" key="2">
    <citation type="submission" date="2014-05" db="EMBL/GenBank/DDBJ databases">
        <title>Genome sequencing of Bartonella spp. isolated from human blood.</title>
        <authorList>
            <person name="Raoult D."/>
        </authorList>
    </citation>
    <scope>NUCLEOTIDE SEQUENCE</scope>
    <source>
        <strain evidence="2">MVT06</strain>
    </source>
</reference>
<dbReference type="GO" id="GO:0004527">
    <property type="term" value="F:exonuclease activity"/>
    <property type="evidence" value="ECO:0007669"/>
    <property type="project" value="UniProtKB-KW"/>
</dbReference>
<sequence>MEQRTPERFQARLGKVTASNINSIVDKTAKGSPTSKYEEYKLKLIGERLTGITSLSYETHAMRWGRKYEDSAIQKYSLRRLVTVTRCGFIPHPTIEMAGASPDGLIGDEGLIEVKCPQLTTYTRFLLDSEIKPEYILQMQFQMACTGRKWCDFVSYNPLFVDKSPHLCIKVQRVQRDDEQIERINKAVETFLEEIEQETRVFTQAA</sequence>
<dbReference type="SUPFAM" id="SSF52980">
    <property type="entry name" value="Restriction endonuclease-like"/>
    <property type="match status" value="1"/>
</dbReference>
<dbReference type="PANTHER" id="PTHR46609">
    <property type="entry name" value="EXONUCLEASE, PHAGE-TYPE/RECB, C-TERMINAL DOMAIN-CONTAINING PROTEIN"/>
    <property type="match status" value="1"/>
</dbReference>
<dbReference type="AlphaFoldDB" id="A0A024LSA4"/>
<dbReference type="InterPro" id="IPR019080">
    <property type="entry name" value="YqaJ_viral_recombinase"/>
</dbReference>
<dbReference type="EMBL" id="HG977196">
    <property type="protein sequence ID" value="CDP80270.1"/>
    <property type="molecule type" value="Genomic_DNA"/>
</dbReference>